<evidence type="ECO:0000256" key="2">
    <source>
        <dbReference type="ARBA" id="ARBA00022618"/>
    </source>
</evidence>
<feature type="region of interest" description="Disordered" evidence="7">
    <location>
        <begin position="1"/>
        <end position="24"/>
    </location>
</feature>
<protein>
    <submittedName>
        <fullName evidence="8">WD40-repeat-containing domain protein</fullName>
    </submittedName>
</protein>
<feature type="region of interest" description="Disordered" evidence="7">
    <location>
        <begin position="488"/>
        <end position="509"/>
    </location>
</feature>
<dbReference type="PROSITE" id="PS50082">
    <property type="entry name" value="WD_REPEATS_2"/>
    <property type="match status" value="2"/>
</dbReference>
<keyword evidence="3" id="KW-0677">Repeat</keyword>
<dbReference type="GO" id="GO:1905786">
    <property type="term" value="P:positive regulation of anaphase-promoting complex-dependent catabolic process"/>
    <property type="evidence" value="ECO:0007669"/>
    <property type="project" value="TreeGrafter"/>
</dbReference>
<dbReference type="InterPro" id="IPR036322">
    <property type="entry name" value="WD40_repeat_dom_sf"/>
</dbReference>
<evidence type="ECO:0000256" key="3">
    <source>
        <dbReference type="ARBA" id="ARBA00022737"/>
    </source>
</evidence>
<gene>
    <name evidence="8" type="ORF">B0H15DRAFT_174957</name>
</gene>
<keyword evidence="5" id="KW-0131">Cell cycle</keyword>
<dbReference type="GO" id="GO:0051301">
    <property type="term" value="P:cell division"/>
    <property type="evidence" value="ECO:0007669"/>
    <property type="project" value="UniProtKB-KW"/>
</dbReference>
<reference evidence="8" key="1">
    <citation type="submission" date="2023-03" db="EMBL/GenBank/DDBJ databases">
        <title>Massive genome expansion in bonnet fungi (Mycena s.s.) driven by repeated elements and novel gene families across ecological guilds.</title>
        <authorList>
            <consortium name="Lawrence Berkeley National Laboratory"/>
            <person name="Harder C.B."/>
            <person name="Miyauchi S."/>
            <person name="Viragh M."/>
            <person name="Kuo A."/>
            <person name="Thoen E."/>
            <person name="Andreopoulos B."/>
            <person name="Lu D."/>
            <person name="Skrede I."/>
            <person name="Drula E."/>
            <person name="Henrissat B."/>
            <person name="Morin E."/>
            <person name="Kohler A."/>
            <person name="Barry K."/>
            <person name="LaButti K."/>
            <person name="Morin E."/>
            <person name="Salamov A."/>
            <person name="Lipzen A."/>
            <person name="Mereny Z."/>
            <person name="Hegedus B."/>
            <person name="Baldrian P."/>
            <person name="Stursova M."/>
            <person name="Weitz H."/>
            <person name="Taylor A."/>
            <person name="Grigoriev I.V."/>
            <person name="Nagy L.G."/>
            <person name="Martin F."/>
            <person name="Kauserud H."/>
        </authorList>
    </citation>
    <scope>NUCLEOTIDE SEQUENCE</scope>
    <source>
        <strain evidence="8">CBHHK173m</strain>
    </source>
</reference>
<dbReference type="EMBL" id="JARJCN010000018">
    <property type="protein sequence ID" value="KAJ7092463.1"/>
    <property type="molecule type" value="Genomic_DNA"/>
</dbReference>
<name>A0AAD6U840_9AGAR</name>
<dbReference type="GO" id="GO:0010997">
    <property type="term" value="F:anaphase-promoting complex binding"/>
    <property type="evidence" value="ECO:0007669"/>
    <property type="project" value="InterPro"/>
</dbReference>
<evidence type="ECO:0000256" key="1">
    <source>
        <dbReference type="ARBA" id="ARBA00022574"/>
    </source>
</evidence>
<dbReference type="GO" id="GO:0031145">
    <property type="term" value="P:anaphase-promoting complex-dependent catabolic process"/>
    <property type="evidence" value="ECO:0007669"/>
    <property type="project" value="TreeGrafter"/>
</dbReference>
<dbReference type="AlphaFoldDB" id="A0AAD6U840"/>
<dbReference type="SUPFAM" id="SSF50978">
    <property type="entry name" value="WD40 repeat-like"/>
    <property type="match status" value="1"/>
</dbReference>
<keyword evidence="2" id="KW-0132">Cell division</keyword>
<dbReference type="Pfam" id="PF00400">
    <property type="entry name" value="WD40"/>
    <property type="match status" value="2"/>
</dbReference>
<keyword evidence="9" id="KW-1185">Reference proteome</keyword>
<keyword evidence="1 6" id="KW-0853">WD repeat</keyword>
<feature type="repeat" description="WD" evidence="6">
    <location>
        <begin position="409"/>
        <end position="451"/>
    </location>
</feature>
<evidence type="ECO:0000313" key="8">
    <source>
        <dbReference type="EMBL" id="KAJ7092463.1"/>
    </source>
</evidence>
<evidence type="ECO:0000256" key="6">
    <source>
        <dbReference type="PROSITE-ProRule" id="PRU00221"/>
    </source>
</evidence>
<dbReference type="GO" id="GO:0005680">
    <property type="term" value="C:anaphase-promoting complex"/>
    <property type="evidence" value="ECO:0007669"/>
    <property type="project" value="TreeGrafter"/>
</dbReference>
<evidence type="ECO:0000313" key="9">
    <source>
        <dbReference type="Proteomes" id="UP001222325"/>
    </source>
</evidence>
<keyword evidence="4" id="KW-0498">Mitosis</keyword>
<dbReference type="InterPro" id="IPR015943">
    <property type="entry name" value="WD40/YVTN_repeat-like_dom_sf"/>
</dbReference>
<dbReference type="Gene3D" id="2.130.10.10">
    <property type="entry name" value="YVTN repeat-like/Quinoprotein amine dehydrogenase"/>
    <property type="match status" value="1"/>
</dbReference>
<dbReference type="GO" id="GO:1990757">
    <property type="term" value="F:ubiquitin ligase activator activity"/>
    <property type="evidence" value="ECO:0007669"/>
    <property type="project" value="TreeGrafter"/>
</dbReference>
<evidence type="ECO:0000256" key="4">
    <source>
        <dbReference type="ARBA" id="ARBA00022776"/>
    </source>
</evidence>
<dbReference type="SMART" id="SM00320">
    <property type="entry name" value="WD40"/>
    <property type="match status" value="4"/>
</dbReference>
<sequence length="590" mass="61301">MAAKSTKTEAPAAKRGNAADSGSGSLEVAFGWPRIVRPNGSLAVCVRASCGKQHVNTAKASSLGSLPSANRHLIRLPTIQVTARDATAMEPPSTPRKRVLSSESDGVDSSRRKRTRIAPPPPPPLSISRSSSITRTHDYDRFTMPLRNDSRPLSSSSTMTAPSTPVASTSSLVRSASFSRPSTGLVRSASLSSLYSQASDAPPEPYYPEGSSKYALRDARISIDFSLPGTLAAGAAMPLAYSAHQNMLYFPRGNRIQYKSLIGADVGQLCKLPDTLGDLTVLAAADADSGMLALATSTGTIQLWDAGAKKLVCSWNTKGAAALAWAGPVLAVGGRRGAIRHYDTRVAPAEQTLRVTRHQAGVGTLAWSGDGRLLASGDHGGAVFIWDTRAGARVTVPLDVGEFVQRRKKMQHAGGVSALAWCPWQPKLLATGDTRGTVRLWSIDAATPHSNAAAPGTLALAGAVVGLHFATQFKELLSVVGAAPAPLPTSTSTSAATASAAGSGTGANTPNALVTHALPSLRLISRTSVPVPSSSSTSPPADAQGVAASVLAGHKVVLAVPGEGKLKVFDAWGKRREVRRQGSFLGNSIR</sequence>
<accession>A0AAD6U840</accession>
<dbReference type="PANTHER" id="PTHR19918">
    <property type="entry name" value="CELL DIVISION CYCLE 20 CDC20 FIZZY -RELATED"/>
    <property type="match status" value="1"/>
</dbReference>
<evidence type="ECO:0000256" key="7">
    <source>
        <dbReference type="SAM" id="MobiDB-lite"/>
    </source>
</evidence>
<dbReference type="PROSITE" id="PS50294">
    <property type="entry name" value="WD_REPEATS_REGION"/>
    <property type="match status" value="1"/>
</dbReference>
<evidence type="ECO:0000256" key="5">
    <source>
        <dbReference type="ARBA" id="ARBA00023306"/>
    </source>
</evidence>
<comment type="caution">
    <text evidence="8">The sequence shown here is derived from an EMBL/GenBank/DDBJ whole genome shotgun (WGS) entry which is preliminary data.</text>
</comment>
<feature type="repeat" description="WD" evidence="6">
    <location>
        <begin position="355"/>
        <end position="396"/>
    </location>
</feature>
<organism evidence="8 9">
    <name type="scientific">Mycena belliarum</name>
    <dbReference type="NCBI Taxonomy" id="1033014"/>
    <lineage>
        <taxon>Eukaryota</taxon>
        <taxon>Fungi</taxon>
        <taxon>Dikarya</taxon>
        <taxon>Basidiomycota</taxon>
        <taxon>Agaricomycotina</taxon>
        <taxon>Agaricomycetes</taxon>
        <taxon>Agaricomycetidae</taxon>
        <taxon>Agaricales</taxon>
        <taxon>Marasmiineae</taxon>
        <taxon>Mycenaceae</taxon>
        <taxon>Mycena</taxon>
    </lineage>
</organism>
<dbReference type="PANTHER" id="PTHR19918:SF8">
    <property type="entry name" value="FI02843P"/>
    <property type="match status" value="1"/>
</dbReference>
<dbReference type="InterPro" id="IPR033010">
    <property type="entry name" value="Cdc20/Fizzy"/>
</dbReference>
<proteinExistence type="predicted"/>
<dbReference type="InterPro" id="IPR001680">
    <property type="entry name" value="WD40_rpt"/>
</dbReference>
<dbReference type="Proteomes" id="UP001222325">
    <property type="component" value="Unassembled WGS sequence"/>
</dbReference>
<feature type="region of interest" description="Disordered" evidence="7">
    <location>
        <begin position="82"/>
        <end position="174"/>
    </location>
</feature>
<feature type="compositionally biased region" description="Low complexity" evidence="7">
    <location>
        <begin position="153"/>
        <end position="173"/>
    </location>
</feature>